<evidence type="ECO:0000256" key="1">
    <source>
        <dbReference type="ARBA" id="ARBA00009747"/>
    </source>
</evidence>
<feature type="active site" description="Proton acceptor" evidence="8">
    <location>
        <position position="264"/>
    </location>
</feature>
<evidence type="ECO:0000313" key="10">
    <source>
        <dbReference type="Proteomes" id="UP001595937"/>
    </source>
</evidence>
<dbReference type="Pfam" id="PF02696">
    <property type="entry name" value="SelO"/>
    <property type="match status" value="1"/>
</dbReference>
<feature type="binding site" evidence="8">
    <location>
        <position position="195"/>
    </location>
    <ligand>
        <name>ATP</name>
        <dbReference type="ChEBI" id="CHEBI:30616"/>
    </ligand>
</feature>
<feature type="binding site" evidence="8">
    <location>
        <position position="135"/>
    </location>
    <ligand>
        <name>ATP</name>
        <dbReference type="ChEBI" id="CHEBI:30616"/>
    </ligand>
</feature>
<comment type="catalytic activity">
    <reaction evidence="8">
        <text>L-seryl-[protein] + UTP = O-(5'-uridylyl)-L-seryl-[protein] + diphosphate</text>
        <dbReference type="Rhea" id="RHEA:64604"/>
        <dbReference type="Rhea" id="RHEA-COMP:9863"/>
        <dbReference type="Rhea" id="RHEA-COMP:16635"/>
        <dbReference type="ChEBI" id="CHEBI:29999"/>
        <dbReference type="ChEBI" id="CHEBI:33019"/>
        <dbReference type="ChEBI" id="CHEBI:46398"/>
        <dbReference type="ChEBI" id="CHEBI:156051"/>
    </reaction>
</comment>
<accession>A0ABW0FHR9</accession>
<evidence type="ECO:0000256" key="5">
    <source>
        <dbReference type="ARBA" id="ARBA00022741"/>
    </source>
</evidence>
<proteinExistence type="inferred from homology"/>
<comment type="cofactor">
    <cofactor evidence="8">
        <name>Mg(2+)</name>
        <dbReference type="ChEBI" id="CHEBI:18420"/>
    </cofactor>
    <cofactor evidence="8">
        <name>Mn(2+)</name>
        <dbReference type="ChEBI" id="CHEBI:29035"/>
    </cofactor>
</comment>
<comment type="catalytic activity">
    <reaction evidence="8">
        <text>L-tyrosyl-[protein] + ATP = O-(5'-adenylyl)-L-tyrosyl-[protein] + diphosphate</text>
        <dbReference type="Rhea" id="RHEA:54288"/>
        <dbReference type="Rhea" id="RHEA-COMP:10136"/>
        <dbReference type="Rhea" id="RHEA-COMP:13846"/>
        <dbReference type="ChEBI" id="CHEBI:30616"/>
        <dbReference type="ChEBI" id="CHEBI:33019"/>
        <dbReference type="ChEBI" id="CHEBI:46858"/>
        <dbReference type="ChEBI" id="CHEBI:83624"/>
        <dbReference type="EC" id="2.7.7.108"/>
    </reaction>
</comment>
<feature type="binding site" evidence="8">
    <location>
        <position position="188"/>
    </location>
    <ligand>
        <name>ATP</name>
        <dbReference type="ChEBI" id="CHEBI:30616"/>
    </ligand>
</feature>
<dbReference type="Proteomes" id="UP001595937">
    <property type="component" value="Unassembled WGS sequence"/>
</dbReference>
<feature type="binding site" evidence="8">
    <location>
        <position position="265"/>
    </location>
    <ligand>
        <name>Mg(2+)</name>
        <dbReference type="ChEBI" id="CHEBI:18420"/>
    </ligand>
</feature>
<evidence type="ECO:0000256" key="6">
    <source>
        <dbReference type="ARBA" id="ARBA00022840"/>
    </source>
</evidence>
<dbReference type="HAMAP" id="MF_00692">
    <property type="entry name" value="SelO"/>
    <property type="match status" value="1"/>
</dbReference>
<organism evidence="9 10">
    <name type="scientific">Brachybacterium tyrofermentans</name>
    <dbReference type="NCBI Taxonomy" id="47848"/>
    <lineage>
        <taxon>Bacteria</taxon>
        <taxon>Bacillati</taxon>
        <taxon>Actinomycetota</taxon>
        <taxon>Actinomycetes</taxon>
        <taxon>Micrococcales</taxon>
        <taxon>Dermabacteraceae</taxon>
        <taxon>Brachybacterium</taxon>
    </lineage>
</organism>
<dbReference type="GeneID" id="303296119"/>
<keyword evidence="4 8" id="KW-0479">Metal-binding</keyword>
<evidence type="ECO:0000256" key="3">
    <source>
        <dbReference type="ARBA" id="ARBA00022695"/>
    </source>
</evidence>
<keyword evidence="7 8" id="KW-0460">Magnesium</keyword>
<comment type="caution">
    <text evidence="9">The sequence shown here is derived from an EMBL/GenBank/DDBJ whole genome shotgun (WGS) entry which is preliminary data.</text>
</comment>
<dbReference type="PANTHER" id="PTHR32057:SF14">
    <property type="entry name" value="PROTEIN ADENYLYLTRANSFERASE SELO, MITOCHONDRIAL"/>
    <property type="match status" value="1"/>
</dbReference>
<evidence type="ECO:0000256" key="4">
    <source>
        <dbReference type="ARBA" id="ARBA00022723"/>
    </source>
</evidence>
<dbReference type="InterPro" id="IPR003846">
    <property type="entry name" value="SelO"/>
</dbReference>
<comment type="catalytic activity">
    <reaction evidence="8">
        <text>L-threonyl-[protein] + ATP = 3-O-(5'-adenylyl)-L-threonyl-[protein] + diphosphate</text>
        <dbReference type="Rhea" id="RHEA:54292"/>
        <dbReference type="Rhea" id="RHEA-COMP:11060"/>
        <dbReference type="Rhea" id="RHEA-COMP:13847"/>
        <dbReference type="ChEBI" id="CHEBI:30013"/>
        <dbReference type="ChEBI" id="CHEBI:30616"/>
        <dbReference type="ChEBI" id="CHEBI:33019"/>
        <dbReference type="ChEBI" id="CHEBI:138113"/>
        <dbReference type="EC" id="2.7.7.108"/>
    </reaction>
</comment>
<feature type="binding site" evidence="8">
    <location>
        <position position="122"/>
    </location>
    <ligand>
        <name>ATP</name>
        <dbReference type="ChEBI" id="CHEBI:30616"/>
    </ligand>
</feature>
<evidence type="ECO:0000256" key="2">
    <source>
        <dbReference type="ARBA" id="ARBA00022679"/>
    </source>
</evidence>
<comment type="catalytic activity">
    <reaction evidence="8">
        <text>L-seryl-[protein] + ATP = 3-O-(5'-adenylyl)-L-seryl-[protein] + diphosphate</text>
        <dbReference type="Rhea" id="RHEA:58120"/>
        <dbReference type="Rhea" id="RHEA-COMP:9863"/>
        <dbReference type="Rhea" id="RHEA-COMP:15073"/>
        <dbReference type="ChEBI" id="CHEBI:29999"/>
        <dbReference type="ChEBI" id="CHEBI:30616"/>
        <dbReference type="ChEBI" id="CHEBI:33019"/>
        <dbReference type="ChEBI" id="CHEBI:142516"/>
        <dbReference type="EC" id="2.7.7.108"/>
    </reaction>
</comment>
<keyword evidence="8" id="KW-0464">Manganese</keyword>
<dbReference type="EC" id="2.7.7.108" evidence="8"/>
<keyword evidence="3 8" id="KW-0548">Nucleotidyltransferase</keyword>
<keyword evidence="2 8" id="KW-0808">Transferase</keyword>
<feature type="binding site" evidence="8">
    <location>
        <position position="274"/>
    </location>
    <ligand>
        <name>Mg(2+)</name>
        <dbReference type="ChEBI" id="CHEBI:18420"/>
    </ligand>
</feature>
<feature type="binding site" evidence="8">
    <location>
        <position position="134"/>
    </location>
    <ligand>
        <name>ATP</name>
        <dbReference type="ChEBI" id="CHEBI:30616"/>
    </ligand>
</feature>
<dbReference type="PANTHER" id="PTHR32057">
    <property type="entry name" value="PROTEIN ADENYLYLTRANSFERASE SELO, MITOCHONDRIAL"/>
    <property type="match status" value="1"/>
</dbReference>
<gene>
    <name evidence="8" type="primary">ydiU</name>
    <name evidence="8" type="synonym">selO</name>
    <name evidence="9" type="ORF">ACFPK8_12520</name>
</gene>
<evidence type="ECO:0000256" key="8">
    <source>
        <dbReference type="HAMAP-Rule" id="MF_00692"/>
    </source>
</evidence>
<comment type="catalytic activity">
    <reaction evidence="8">
        <text>L-histidyl-[protein] + UTP = N(tele)-(5'-uridylyl)-L-histidyl-[protein] + diphosphate</text>
        <dbReference type="Rhea" id="RHEA:83891"/>
        <dbReference type="Rhea" id="RHEA-COMP:9745"/>
        <dbReference type="Rhea" id="RHEA-COMP:20239"/>
        <dbReference type="ChEBI" id="CHEBI:29979"/>
        <dbReference type="ChEBI" id="CHEBI:33019"/>
        <dbReference type="ChEBI" id="CHEBI:46398"/>
        <dbReference type="ChEBI" id="CHEBI:233474"/>
    </reaction>
</comment>
<feature type="binding site" evidence="8">
    <location>
        <position position="274"/>
    </location>
    <ligand>
        <name>ATP</name>
        <dbReference type="ChEBI" id="CHEBI:30616"/>
    </ligand>
</feature>
<keyword evidence="5 8" id="KW-0547">Nucleotide-binding</keyword>
<keyword evidence="10" id="KW-1185">Reference proteome</keyword>
<feature type="binding site" evidence="8">
    <location>
        <position position="99"/>
    </location>
    <ligand>
        <name>ATP</name>
        <dbReference type="ChEBI" id="CHEBI:30616"/>
    </ligand>
</feature>
<comment type="function">
    <text evidence="8">Nucleotidyltransferase involved in the post-translational modification of proteins. It can catalyze the addition of adenosine monophosphate (AMP) or uridine monophosphate (UMP) to a protein, resulting in modifications known as AMPylation and UMPylation.</text>
</comment>
<reference evidence="10" key="1">
    <citation type="journal article" date="2019" name="Int. J. Syst. Evol. Microbiol.">
        <title>The Global Catalogue of Microorganisms (GCM) 10K type strain sequencing project: providing services to taxonomists for standard genome sequencing and annotation.</title>
        <authorList>
            <consortium name="The Broad Institute Genomics Platform"/>
            <consortium name="The Broad Institute Genome Sequencing Center for Infectious Disease"/>
            <person name="Wu L."/>
            <person name="Ma J."/>
        </authorList>
    </citation>
    <scope>NUCLEOTIDE SEQUENCE [LARGE SCALE GENOMIC DNA]</scope>
    <source>
        <strain evidence="10">CGMCC 1.16455</strain>
    </source>
</reference>
<dbReference type="EMBL" id="JBHSLN010000025">
    <property type="protein sequence ID" value="MFC5298338.1"/>
    <property type="molecule type" value="Genomic_DNA"/>
</dbReference>
<evidence type="ECO:0000256" key="7">
    <source>
        <dbReference type="ARBA" id="ARBA00022842"/>
    </source>
</evidence>
<comment type="catalytic activity">
    <reaction evidence="8">
        <text>L-tyrosyl-[protein] + UTP = O-(5'-uridylyl)-L-tyrosyl-[protein] + diphosphate</text>
        <dbReference type="Rhea" id="RHEA:83887"/>
        <dbReference type="Rhea" id="RHEA-COMP:10136"/>
        <dbReference type="Rhea" id="RHEA-COMP:20238"/>
        <dbReference type="ChEBI" id="CHEBI:33019"/>
        <dbReference type="ChEBI" id="CHEBI:46398"/>
        <dbReference type="ChEBI" id="CHEBI:46858"/>
        <dbReference type="ChEBI" id="CHEBI:90602"/>
    </reaction>
</comment>
<feature type="binding site" evidence="8">
    <location>
        <position position="102"/>
    </location>
    <ligand>
        <name>ATP</name>
        <dbReference type="ChEBI" id="CHEBI:30616"/>
    </ligand>
</feature>
<sequence length="515" mass="54712">MDDPVLSQTYAAAVPELSIPWQAEAPVHPELLWLNEDLARELGYDPVRLRSVEGIALLTGQVDAQGRPLPSGAAAPERPFPTAQVYAGHQFGSPNPQLGDGRAVLLGDLRGATGTLCDLHLKGIGATPFARAGDGKAPLGPMLREAVVGESLHALGVPTTRALAVLGTGEQIAPRQGVTPEPGAILVRAAASHLRVGTFEYAAWHLDLEALRRLVDHAIERHHPAAGDAENPPLALLEGVVQAQAELLAQWMLVGFVHGVMNTDNMTISGEGIDYGPCAFLDRHRHDAVFSSIDRGGRYAYGNQPGIALWNLSRFAETLVRLIDEEPNAAVEQATAVLERFEPAYLDAYARGLAAKLGISTTGEIAADREGGGARDEGVSDRLAAVRSMGAEVLALLEEQQVDHTGFFRALSGGDPAALFADQAPFRAWHEKLLALRGTGPAADVAQAAMVRTNPVHIPRNVHLDAALRAAHLGDLAPVRTLLDAVREPFDHRAEHAHLEGAGDGGEDFLTFCGT</sequence>
<protein>
    <recommendedName>
        <fullName evidence="8">Protein nucleotidyltransferase YdiU</fullName>
        <ecNumber evidence="8">2.7.7.-</ecNumber>
    </recommendedName>
    <alternativeName>
        <fullName evidence="8">Protein adenylyltransferase YdiU</fullName>
        <ecNumber evidence="8">2.7.7.108</ecNumber>
    </alternativeName>
    <alternativeName>
        <fullName evidence="8">Protein uridylyltransferase YdiU</fullName>
        <ecNumber evidence="8">2.7.7.-</ecNumber>
    </alternativeName>
</protein>
<evidence type="ECO:0000313" key="9">
    <source>
        <dbReference type="EMBL" id="MFC5298338.1"/>
    </source>
</evidence>
<feature type="binding site" evidence="8">
    <location>
        <position position="101"/>
    </location>
    <ligand>
        <name>ATP</name>
        <dbReference type="ChEBI" id="CHEBI:30616"/>
    </ligand>
</feature>
<dbReference type="EC" id="2.7.7.-" evidence="8"/>
<dbReference type="NCBIfam" id="NF000658">
    <property type="entry name" value="PRK00029.1"/>
    <property type="match status" value="1"/>
</dbReference>
<keyword evidence="6 8" id="KW-0067">ATP-binding</keyword>
<name>A0ABW0FHR9_9MICO</name>
<dbReference type="RefSeq" id="WP_343922377.1">
    <property type="nucleotide sequence ID" value="NZ_BAAAIR010000016.1"/>
</dbReference>
<comment type="similarity">
    <text evidence="1 8">Belongs to the SELO family.</text>
</comment>